<dbReference type="GeneID" id="78525574"/>
<feature type="coiled-coil region" evidence="1">
    <location>
        <begin position="263"/>
        <end position="293"/>
    </location>
</feature>
<dbReference type="RefSeq" id="WP_042469251.1">
    <property type="nucleotide sequence ID" value="NZ_BBJS01000043.1"/>
</dbReference>
<protein>
    <submittedName>
        <fullName evidence="2">DNA, contig: SP643</fullName>
    </submittedName>
</protein>
<organism evidence="2 3">
    <name type="scientific">Sphingomonas paucimobilis NBRC 13935</name>
    <dbReference type="NCBI Taxonomy" id="1219050"/>
    <lineage>
        <taxon>Bacteria</taxon>
        <taxon>Pseudomonadati</taxon>
        <taxon>Pseudomonadota</taxon>
        <taxon>Alphaproteobacteria</taxon>
        <taxon>Sphingomonadales</taxon>
        <taxon>Sphingomonadaceae</taxon>
        <taxon>Sphingomonas</taxon>
    </lineage>
</organism>
<comment type="caution">
    <text evidence="2">The sequence shown here is derived from an EMBL/GenBank/DDBJ whole genome shotgun (WGS) entry which is preliminary data.</text>
</comment>
<keyword evidence="1" id="KW-0175">Coiled coil</keyword>
<keyword evidence="3" id="KW-1185">Reference proteome</keyword>
<evidence type="ECO:0000256" key="1">
    <source>
        <dbReference type="SAM" id="Coils"/>
    </source>
</evidence>
<proteinExistence type="predicted"/>
<dbReference type="AlphaFoldDB" id="A0A0C9N4V3"/>
<sequence>MKDPFGFPESSVERLLREERERTRLLGGGTAAQAILEATDVRKRLGLDFGAPYRGVLDMLERDRRQQLEFRQLTSSAWALSISETARSIVDRNAGLLDDQRRLSSSLLDTVKTFDLKRSTMASVIAAAATGGTYRRMIEEALPRLSAFSPIAEQMRLLDAMTLRASEGVIQSATALATEMVLETQRIAEAILAASTDEESAELQGRLIDLIVGFVQQLGPRTIAELHEMGLFQWSGWLAGILGLLLAIAALHPDQSPEEKAAFAALNQKVEALQQETRRYHEAEARADEAYVADLPRAELSRDATFRREPRREGAVVLKAPDGMVLAIERRQGRWRLVVYRDPLTGQLARAWVHASAVSPLAPPVDADAR</sequence>
<evidence type="ECO:0000313" key="3">
    <source>
        <dbReference type="Proteomes" id="UP000032025"/>
    </source>
</evidence>
<gene>
    <name evidence="2" type="ORF">SP6_43_00930</name>
</gene>
<dbReference type="EMBL" id="BBJS01000043">
    <property type="protein sequence ID" value="GAN14594.1"/>
    <property type="molecule type" value="Genomic_DNA"/>
</dbReference>
<name>A0A0C9N4V3_SPHPI</name>
<evidence type="ECO:0000313" key="2">
    <source>
        <dbReference type="EMBL" id="GAN14594.1"/>
    </source>
</evidence>
<accession>A0A0C9N4V3</accession>
<dbReference type="Proteomes" id="UP000032025">
    <property type="component" value="Unassembled WGS sequence"/>
</dbReference>
<reference evidence="2 3" key="1">
    <citation type="submission" date="2014-08" db="EMBL/GenBank/DDBJ databases">
        <title>Whole genome shotgun sequence of Sphingomonas paucimobilis NBRC 13935.</title>
        <authorList>
            <person name="Hosoyama A."/>
            <person name="Hashimoto M."/>
            <person name="Hosoyama Y."/>
            <person name="Noguchi M."/>
            <person name="Uohara A."/>
            <person name="Ohji S."/>
            <person name="Katano-Makiyama Y."/>
            <person name="Ichikawa N."/>
            <person name="Kimura A."/>
            <person name="Yamazoe A."/>
            <person name="Fujita N."/>
        </authorList>
    </citation>
    <scope>NUCLEOTIDE SEQUENCE [LARGE SCALE GENOMIC DNA]</scope>
    <source>
        <strain evidence="2 3">NBRC 13935</strain>
    </source>
</reference>